<evidence type="ECO:0000313" key="1">
    <source>
        <dbReference type="EMBL" id="KAF1019368.1"/>
    </source>
</evidence>
<protein>
    <submittedName>
        <fullName evidence="1">Uncharacterized protein</fullName>
    </submittedName>
</protein>
<dbReference type="EMBL" id="WNDQ01000057">
    <property type="protein sequence ID" value="KAF1019368.1"/>
    <property type="molecule type" value="Genomic_DNA"/>
</dbReference>
<evidence type="ECO:0000313" key="2">
    <source>
        <dbReference type="Proteomes" id="UP000461670"/>
    </source>
</evidence>
<comment type="caution">
    <text evidence="1">The sequence shown here is derived from an EMBL/GenBank/DDBJ whole genome shotgun (WGS) entry which is preliminary data.</text>
</comment>
<gene>
    <name evidence="1" type="ORF">GAK30_03152</name>
</gene>
<accession>A0A7V8FLL5</accession>
<proteinExistence type="predicted"/>
<dbReference type="Proteomes" id="UP000461670">
    <property type="component" value="Unassembled WGS sequence"/>
</dbReference>
<reference evidence="2" key="1">
    <citation type="journal article" date="2020" name="MBio">
        <title>Horizontal gene transfer to a defensive symbiont with a reduced genome amongst a multipartite beetle microbiome.</title>
        <authorList>
            <person name="Waterworth S.C."/>
            <person name="Florez L.V."/>
            <person name="Rees E.R."/>
            <person name="Hertweck C."/>
            <person name="Kaltenpoth M."/>
            <person name="Kwan J.C."/>
        </authorList>
    </citation>
    <scope>NUCLEOTIDE SEQUENCE [LARGE SCALE GENOMIC DNA]</scope>
</reference>
<name>A0A7V8FLL5_9BURK</name>
<dbReference type="AlphaFoldDB" id="A0A7V8FLL5"/>
<sequence>MWIRHWLLALALVQSFGGIVFYSLASAASRSDAYLQQLLEGDDDFELLDES</sequence>
<organism evidence="1 2">
    <name type="scientific">Paracidovorax wautersii</name>
    <dbReference type="NCBI Taxonomy" id="1177982"/>
    <lineage>
        <taxon>Bacteria</taxon>
        <taxon>Pseudomonadati</taxon>
        <taxon>Pseudomonadota</taxon>
        <taxon>Betaproteobacteria</taxon>
        <taxon>Burkholderiales</taxon>
        <taxon>Comamonadaceae</taxon>
        <taxon>Paracidovorax</taxon>
    </lineage>
</organism>